<reference evidence="2 3" key="1">
    <citation type="submission" date="2023-05" db="EMBL/GenBank/DDBJ databases">
        <title>Genome sequence of Pinibacter sp. MAH-24.</title>
        <authorList>
            <person name="Huq M.A."/>
        </authorList>
    </citation>
    <scope>NUCLEOTIDE SEQUENCE [LARGE SCALE GENOMIC DNA]</scope>
    <source>
        <strain evidence="2 3">MAH-24</strain>
    </source>
</reference>
<protein>
    <submittedName>
        <fullName evidence="2">DUF1259 domain-containing protein</fullName>
    </submittedName>
</protein>
<dbReference type="RefSeq" id="WP_282333316.1">
    <property type="nucleotide sequence ID" value="NZ_JASBRG010000003.1"/>
</dbReference>
<gene>
    <name evidence="2" type="ORF">QJ048_05425</name>
</gene>
<dbReference type="EMBL" id="JASBRG010000003">
    <property type="protein sequence ID" value="MDI3319201.1"/>
    <property type="molecule type" value="Genomic_DNA"/>
</dbReference>
<comment type="caution">
    <text evidence="2">The sequence shown here is derived from an EMBL/GenBank/DDBJ whole genome shotgun (WGS) entry which is preliminary data.</text>
</comment>
<dbReference type="Proteomes" id="UP001226434">
    <property type="component" value="Unassembled WGS sequence"/>
</dbReference>
<dbReference type="PROSITE" id="PS51257">
    <property type="entry name" value="PROKAR_LIPOPROTEIN"/>
    <property type="match status" value="1"/>
</dbReference>
<accession>A0ABT6R9Q2</accession>
<proteinExistence type="predicted"/>
<name>A0ABT6R9Q2_9BACT</name>
<keyword evidence="1" id="KW-0732">Signal</keyword>
<dbReference type="InterPro" id="IPR011094">
    <property type="entry name" value="Uncharacterised_LppY/LpqO"/>
</dbReference>
<feature type="chain" id="PRO_5045054377" evidence="1">
    <location>
        <begin position="20"/>
        <end position="287"/>
    </location>
</feature>
<feature type="signal peptide" evidence="1">
    <location>
        <begin position="1"/>
        <end position="19"/>
    </location>
</feature>
<evidence type="ECO:0000313" key="3">
    <source>
        <dbReference type="Proteomes" id="UP001226434"/>
    </source>
</evidence>
<sequence length="287" mass="31025">MKKIMLSALSLLAAISCFAQIDSAALNNVFGKKGTVTGDVYKISYPRSDLKVTVDEFPVAPGLALGSWIGIIQMHGQAMMMGDLVLLDSEVPKVITKLMEENLEVTAIHNHLINETPAVKYIHYHGEGNAVELAQKIKAVLQVTGTPLTPPTGTLITPKSPDWSKVTAILGNTGKPTGSLLQYTFPRKEKTMESGMEMPPAMGMATAINFQMNGTSVAITGDFVLLADEVTPVVKALTENGIMPTAIHSHMLHDEPRLFMMHFWAVGDPEKLAKGLKEALSKTNAKM</sequence>
<dbReference type="Pfam" id="PF07485">
    <property type="entry name" value="DUF1529"/>
    <property type="match status" value="2"/>
</dbReference>
<evidence type="ECO:0000313" key="2">
    <source>
        <dbReference type="EMBL" id="MDI3319201.1"/>
    </source>
</evidence>
<evidence type="ECO:0000256" key="1">
    <source>
        <dbReference type="SAM" id="SignalP"/>
    </source>
</evidence>
<organism evidence="2 3">
    <name type="scientific">Pinibacter soli</name>
    <dbReference type="NCBI Taxonomy" id="3044211"/>
    <lineage>
        <taxon>Bacteria</taxon>
        <taxon>Pseudomonadati</taxon>
        <taxon>Bacteroidota</taxon>
        <taxon>Chitinophagia</taxon>
        <taxon>Chitinophagales</taxon>
        <taxon>Chitinophagaceae</taxon>
        <taxon>Pinibacter</taxon>
    </lineage>
</organism>
<keyword evidence="3" id="KW-1185">Reference proteome</keyword>